<dbReference type="RefSeq" id="XP_045153483.1">
    <property type="nucleotide sequence ID" value="XM_045297548.1"/>
</dbReference>
<organism evidence="1 2">
    <name type="scientific">Echinops telfairi</name>
    <name type="common">Lesser hedgehog tenrec</name>
    <dbReference type="NCBI Taxonomy" id="9371"/>
    <lineage>
        <taxon>Eukaryota</taxon>
        <taxon>Metazoa</taxon>
        <taxon>Chordata</taxon>
        <taxon>Craniata</taxon>
        <taxon>Vertebrata</taxon>
        <taxon>Euteleostomi</taxon>
        <taxon>Mammalia</taxon>
        <taxon>Eutheria</taxon>
        <taxon>Afrotheria</taxon>
        <taxon>Tenrecidae</taxon>
        <taxon>Tenrecinae</taxon>
        <taxon>Echinops</taxon>
    </lineage>
</organism>
<proteinExistence type="predicted"/>
<name>A0AC55DP15_ECHTE</name>
<protein>
    <submittedName>
        <fullName evidence="2">CENP-B homolog protein 2-like</fullName>
    </submittedName>
</protein>
<reference evidence="2" key="1">
    <citation type="submission" date="2025-08" db="UniProtKB">
        <authorList>
            <consortium name="RefSeq"/>
        </authorList>
    </citation>
    <scope>IDENTIFICATION</scope>
</reference>
<keyword evidence="1" id="KW-1185">Reference proteome</keyword>
<evidence type="ECO:0000313" key="1">
    <source>
        <dbReference type="Proteomes" id="UP000694863"/>
    </source>
</evidence>
<evidence type="ECO:0000313" key="2">
    <source>
        <dbReference type="RefSeq" id="XP_045153483.1"/>
    </source>
</evidence>
<gene>
    <name evidence="2" type="primary">LOC123522520</name>
</gene>
<dbReference type="Proteomes" id="UP000694863">
    <property type="component" value="Unplaced"/>
</dbReference>
<sequence length="275" mass="31164">MDKKVRNLSLKEKLDVVKMITEEKKTVKEAVIKFKCGKSQIYSIIKEKDKIIQKYMSSANINVKKGRDGNYAEINKSVFEWFLQASAQNIPISGPILQAKAKEMAKLLKVDGFSASNGWLQSFKKNHGITCNVRKCFKKHCGFLFGNGDSIQSKTVIEPDDIVQIQDAINDIYSGVSENKISAAPGIDKDKEMATEMDHRNVQEMEDSLSTQDNDEGDEDLPLDEPKPLSQMQVFNYIKALKEFGKVKGDQEFFDKATDLEICFNNFIKKRKVNS</sequence>
<accession>A0AC55DP15</accession>